<evidence type="ECO:0000256" key="1">
    <source>
        <dbReference type="SAM" id="MobiDB-lite"/>
    </source>
</evidence>
<proteinExistence type="predicted"/>
<dbReference type="AlphaFoldDB" id="A0A6J4SFU1"/>
<name>A0A6J4SFU1_9ACTN</name>
<feature type="region of interest" description="Disordered" evidence="1">
    <location>
        <begin position="1"/>
        <end position="112"/>
    </location>
</feature>
<feature type="non-terminal residue" evidence="2">
    <location>
        <position position="1"/>
    </location>
</feature>
<evidence type="ECO:0000313" key="2">
    <source>
        <dbReference type="EMBL" id="CAA9497292.1"/>
    </source>
</evidence>
<sequence>EREHPQGHAGRPWRHAQRHAPGRNFVPGGPAAGADGPRGLACRAPGGREKEPQARPEHRGAGPGGLLQPGHGGGRATLLPPACGLGASCVPRKHRPRGLDREDPAQSPRREV</sequence>
<feature type="compositionally biased region" description="Basic and acidic residues" evidence="1">
    <location>
        <begin position="46"/>
        <end position="60"/>
    </location>
</feature>
<protein>
    <submittedName>
        <fullName evidence="2">Uncharacterized protein</fullName>
    </submittedName>
</protein>
<dbReference type="EMBL" id="CADCVI010000255">
    <property type="protein sequence ID" value="CAA9497292.1"/>
    <property type="molecule type" value="Genomic_DNA"/>
</dbReference>
<gene>
    <name evidence="2" type="ORF">AVDCRST_MAG25-3708</name>
</gene>
<accession>A0A6J4SFU1</accession>
<reference evidence="2" key="1">
    <citation type="submission" date="2020-02" db="EMBL/GenBank/DDBJ databases">
        <authorList>
            <person name="Meier V. D."/>
        </authorList>
    </citation>
    <scope>NUCLEOTIDE SEQUENCE</scope>
    <source>
        <strain evidence="2">AVDCRST_MAG25</strain>
    </source>
</reference>
<organism evidence="2">
    <name type="scientific">uncultured Rubrobacteraceae bacterium</name>
    <dbReference type="NCBI Taxonomy" id="349277"/>
    <lineage>
        <taxon>Bacteria</taxon>
        <taxon>Bacillati</taxon>
        <taxon>Actinomycetota</taxon>
        <taxon>Rubrobacteria</taxon>
        <taxon>Rubrobacterales</taxon>
        <taxon>Rubrobacteraceae</taxon>
        <taxon>environmental samples</taxon>
    </lineage>
</organism>
<feature type="compositionally biased region" description="Gly residues" evidence="1">
    <location>
        <begin position="61"/>
        <end position="75"/>
    </location>
</feature>
<feature type="non-terminal residue" evidence="2">
    <location>
        <position position="112"/>
    </location>
</feature>
<feature type="compositionally biased region" description="Basic residues" evidence="1">
    <location>
        <begin position="11"/>
        <end position="21"/>
    </location>
</feature>
<feature type="compositionally biased region" description="Basic and acidic residues" evidence="1">
    <location>
        <begin position="97"/>
        <end position="112"/>
    </location>
</feature>
<feature type="compositionally biased region" description="Low complexity" evidence="1">
    <location>
        <begin position="27"/>
        <end position="39"/>
    </location>
</feature>